<feature type="transmembrane region" description="Helical" evidence="5">
    <location>
        <begin position="12"/>
        <end position="34"/>
    </location>
</feature>
<dbReference type="InterPro" id="IPR050327">
    <property type="entry name" value="Proton-linked_MCT"/>
</dbReference>
<feature type="transmembrane region" description="Helical" evidence="5">
    <location>
        <begin position="305"/>
        <end position="326"/>
    </location>
</feature>
<feature type="transmembrane region" description="Helical" evidence="5">
    <location>
        <begin position="274"/>
        <end position="293"/>
    </location>
</feature>
<dbReference type="PANTHER" id="PTHR11360">
    <property type="entry name" value="MONOCARBOXYLATE TRANSPORTER"/>
    <property type="match status" value="1"/>
</dbReference>
<gene>
    <name evidence="7" type="ORF">H7313_07000</name>
</gene>
<feature type="transmembrane region" description="Helical" evidence="5">
    <location>
        <begin position="172"/>
        <end position="193"/>
    </location>
</feature>
<evidence type="ECO:0000313" key="7">
    <source>
        <dbReference type="EMBL" id="MBC2889095.1"/>
    </source>
</evidence>
<dbReference type="GO" id="GO:0022857">
    <property type="term" value="F:transmembrane transporter activity"/>
    <property type="evidence" value="ECO:0007669"/>
    <property type="project" value="InterPro"/>
</dbReference>
<dbReference type="Gene3D" id="1.20.1250.20">
    <property type="entry name" value="MFS general substrate transporter like domains"/>
    <property type="match status" value="2"/>
</dbReference>
<dbReference type="Proteomes" id="UP000587396">
    <property type="component" value="Unassembled WGS sequence"/>
</dbReference>
<feature type="transmembrane region" description="Helical" evidence="5">
    <location>
        <begin position="54"/>
        <end position="73"/>
    </location>
</feature>
<evidence type="ECO:0000256" key="1">
    <source>
        <dbReference type="ARBA" id="ARBA00004651"/>
    </source>
</evidence>
<dbReference type="RefSeq" id="WP_185904971.1">
    <property type="nucleotide sequence ID" value="NZ_JAASIO010000014.1"/>
</dbReference>
<dbReference type="InterPro" id="IPR020846">
    <property type="entry name" value="MFS_dom"/>
</dbReference>
<comment type="caution">
    <text evidence="7">The sequence shown here is derived from an EMBL/GenBank/DDBJ whole genome shotgun (WGS) entry which is preliminary data.</text>
</comment>
<dbReference type="PROSITE" id="PS50850">
    <property type="entry name" value="MFS"/>
    <property type="match status" value="1"/>
</dbReference>
<accession>A0A842JH19</accession>
<evidence type="ECO:0000256" key="5">
    <source>
        <dbReference type="SAM" id="Phobius"/>
    </source>
</evidence>
<evidence type="ECO:0000259" key="6">
    <source>
        <dbReference type="PROSITE" id="PS50850"/>
    </source>
</evidence>
<feature type="transmembrane region" description="Helical" evidence="5">
    <location>
        <begin position="390"/>
        <end position="415"/>
    </location>
</feature>
<proteinExistence type="predicted"/>
<dbReference type="EMBL" id="JACMSE010000003">
    <property type="protein sequence ID" value="MBC2889095.1"/>
    <property type="molecule type" value="Genomic_DNA"/>
</dbReference>
<evidence type="ECO:0000256" key="2">
    <source>
        <dbReference type="ARBA" id="ARBA00022692"/>
    </source>
</evidence>
<dbReference type="PANTHER" id="PTHR11360:SF284">
    <property type="entry name" value="EG:103B4.3 PROTEIN-RELATED"/>
    <property type="match status" value="1"/>
</dbReference>
<comment type="subcellular location">
    <subcellularLocation>
        <location evidence="1">Cell membrane</location>
        <topology evidence="1">Multi-pass membrane protein</topology>
    </subcellularLocation>
</comment>
<feature type="transmembrane region" description="Helical" evidence="5">
    <location>
        <begin position="106"/>
        <end position="129"/>
    </location>
</feature>
<protein>
    <submittedName>
        <fullName evidence="7">MFS transporter</fullName>
    </submittedName>
</protein>
<feature type="domain" description="Major facilitator superfamily (MFS) profile" evidence="6">
    <location>
        <begin position="10"/>
        <end position="420"/>
    </location>
</feature>
<evidence type="ECO:0000256" key="3">
    <source>
        <dbReference type="ARBA" id="ARBA00022989"/>
    </source>
</evidence>
<keyword evidence="8" id="KW-1185">Reference proteome</keyword>
<feature type="transmembrane region" description="Helical" evidence="5">
    <location>
        <begin position="234"/>
        <end position="254"/>
    </location>
</feature>
<dbReference type="Pfam" id="PF07690">
    <property type="entry name" value="MFS_1"/>
    <property type="match status" value="1"/>
</dbReference>
<feature type="transmembrane region" description="Helical" evidence="5">
    <location>
        <begin position="80"/>
        <end position="100"/>
    </location>
</feature>
<sequence length="433" mass="45331">MEQKKSFYGWKLAVVLGIIYFCSSAFVLAAAQIVNPMMFKSGEIQMDATMLGMGFTLFVLCQGIPTPLLGQLIAKKGARFTMIIGGCVMLLGTLAMSFFVHEAWSYFLFFGVLMSMGSMALGQLSTQTVAGSWFIANRGKAMTIVMVIGGAGSILAPQIVKAAIDAAGGAWQAGWYALIAAALIGLVLAVFLVKNTPASIGQLPDGVADSKAVVAEAKESKVYKNADSITYKKALKTPAMWLIALTLAGGYTAFSLNTSQGVMNFTQLGFDNGLIVTAVSVMGFAMLTGRLVVGVISDRFEPIRLMGLCGVMLFVAILLGAFATPSAPVMMFGYYILLGFFFGAINTVGPTALANYFGAGHYSKILSTGIMVTTIVSAPIATIVGATFDATGACTTGFLISAGIVAVCTICSLFVRLPKKGSAAAADQDEVRA</sequence>
<keyword evidence="2 5" id="KW-0812">Transmembrane</keyword>
<name>A0A842JH19_9ACTN</name>
<dbReference type="GO" id="GO:0005886">
    <property type="term" value="C:plasma membrane"/>
    <property type="evidence" value="ECO:0007669"/>
    <property type="project" value="UniProtKB-SubCell"/>
</dbReference>
<evidence type="ECO:0000256" key="4">
    <source>
        <dbReference type="ARBA" id="ARBA00023136"/>
    </source>
</evidence>
<dbReference type="AlphaFoldDB" id="A0A842JH19"/>
<dbReference type="InterPro" id="IPR011701">
    <property type="entry name" value="MFS"/>
</dbReference>
<feature type="transmembrane region" description="Helical" evidence="5">
    <location>
        <begin position="141"/>
        <end position="160"/>
    </location>
</feature>
<dbReference type="SUPFAM" id="SSF103473">
    <property type="entry name" value="MFS general substrate transporter"/>
    <property type="match status" value="1"/>
</dbReference>
<feature type="transmembrane region" description="Helical" evidence="5">
    <location>
        <begin position="332"/>
        <end position="353"/>
    </location>
</feature>
<keyword evidence="3 5" id="KW-1133">Transmembrane helix</keyword>
<dbReference type="InterPro" id="IPR036259">
    <property type="entry name" value="MFS_trans_sf"/>
</dbReference>
<keyword evidence="4 5" id="KW-0472">Membrane</keyword>
<evidence type="ECO:0000313" key="8">
    <source>
        <dbReference type="Proteomes" id="UP000587396"/>
    </source>
</evidence>
<feature type="transmembrane region" description="Helical" evidence="5">
    <location>
        <begin position="365"/>
        <end position="384"/>
    </location>
</feature>
<organism evidence="7 8">
    <name type="scientific">Gordonibacter massiliensis</name>
    <name type="common">ex Traore et al. 2017</name>
    <dbReference type="NCBI Taxonomy" id="1841863"/>
    <lineage>
        <taxon>Bacteria</taxon>
        <taxon>Bacillati</taxon>
        <taxon>Actinomycetota</taxon>
        <taxon>Coriobacteriia</taxon>
        <taxon>Eggerthellales</taxon>
        <taxon>Eggerthellaceae</taxon>
        <taxon>Gordonibacter</taxon>
    </lineage>
</organism>
<reference evidence="7 8" key="1">
    <citation type="submission" date="2020-08" db="EMBL/GenBank/DDBJ databases">
        <authorList>
            <person name="Liu C."/>
            <person name="Sun Q."/>
        </authorList>
    </citation>
    <scope>NUCLEOTIDE SEQUENCE [LARGE SCALE GENOMIC DNA]</scope>
    <source>
        <strain evidence="7 8">N22</strain>
    </source>
</reference>